<feature type="chain" id="PRO_5043820936" description="Superoxide dismutase [Cu-Zn]" evidence="16">
    <location>
        <begin position="22"/>
        <end position="246"/>
    </location>
</feature>
<dbReference type="PROSITE" id="PS00332">
    <property type="entry name" value="SOD_CU_ZN_2"/>
    <property type="match status" value="1"/>
</dbReference>
<evidence type="ECO:0000313" key="19">
    <source>
        <dbReference type="Proteomes" id="UP000824782"/>
    </source>
</evidence>
<name>A0AAV7D6J3_ENGPU</name>
<feature type="domain" description="Superoxide dismutase copper/zinc binding" evidence="17">
    <location>
        <begin position="80"/>
        <end position="211"/>
    </location>
</feature>
<dbReference type="EMBL" id="WNYA01000001">
    <property type="protein sequence ID" value="KAG8591587.1"/>
    <property type="molecule type" value="Genomic_DNA"/>
</dbReference>
<keyword evidence="5 15" id="KW-0479">Metal-binding</keyword>
<keyword evidence="9 15" id="KW-0560">Oxidoreductase</keyword>
<comment type="catalytic activity">
    <reaction evidence="15">
        <text>2 superoxide + 2 H(+) = H2O2 + O2</text>
        <dbReference type="Rhea" id="RHEA:20696"/>
        <dbReference type="ChEBI" id="CHEBI:15378"/>
        <dbReference type="ChEBI" id="CHEBI:15379"/>
        <dbReference type="ChEBI" id="CHEBI:16240"/>
        <dbReference type="ChEBI" id="CHEBI:18421"/>
        <dbReference type="EC" id="1.15.1.1"/>
    </reaction>
</comment>
<keyword evidence="12" id="KW-1015">Disulfide bond</keyword>
<dbReference type="FunFam" id="2.60.40.200:FF:000008">
    <property type="entry name" value="Superoxide dismutase [Cu-Zn]"/>
    <property type="match status" value="1"/>
</dbReference>
<dbReference type="GO" id="GO:0005576">
    <property type="term" value="C:extracellular region"/>
    <property type="evidence" value="ECO:0007669"/>
    <property type="project" value="UniProtKB-SubCell"/>
</dbReference>
<evidence type="ECO:0000256" key="10">
    <source>
        <dbReference type="ARBA" id="ARBA00023008"/>
    </source>
</evidence>
<evidence type="ECO:0000256" key="11">
    <source>
        <dbReference type="ARBA" id="ARBA00023034"/>
    </source>
</evidence>
<dbReference type="InterPro" id="IPR024134">
    <property type="entry name" value="SOD_Cu/Zn_/chaperone"/>
</dbReference>
<evidence type="ECO:0000313" key="18">
    <source>
        <dbReference type="EMBL" id="KAG8591587.1"/>
    </source>
</evidence>
<protein>
    <recommendedName>
        <fullName evidence="15">Superoxide dismutase [Cu-Zn]</fullName>
        <ecNumber evidence="15">1.15.1.1</ecNumber>
    </recommendedName>
</protein>
<evidence type="ECO:0000256" key="2">
    <source>
        <dbReference type="ARBA" id="ARBA00004601"/>
    </source>
</evidence>
<comment type="function">
    <text evidence="15">Destroys radicals which are normally produced within the cells and which are toxic to biological systems.</text>
</comment>
<keyword evidence="19" id="KW-1185">Reference proteome</keyword>
<dbReference type="GO" id="GO:0005794">
    <property type="term" value="C:Golgi apparatus"/>
    <property type="evidence" value="ECO:0007669"/>
    <property type="project" value="UniProtKB-SubCell"/>
</dbReference>
<comment type="similarity">
    <text evidence="3 15">Belongs to the Cu-Zn superoxide dismutase family.</text>
</comment>
<evidence type="ECO:0000256" key="13">
    <source>
        <dbReference type="ARBA" id="ARBA00023180"/>
    </source>
</evidence>
<dbReference type="AlphaFoldDB" id="A0AAV7D6J3"/>
<dbReference type="PRINTS" id="PR00068">
    <property type="entry name" value="CUZNDISMTASE"/>
</dbReference>
<evidence type="ECO:0000256" key="3">
    <source>
        <dbReference type="ARBA" id="ARBA00010457"/>
    </source>
</evidence>
<dbReference type="GO" id="GO:0005507">
    <property type="term" value="F:copper ion binding"/>
    <property type="evidence" value="ECO:0007669"/>
    <property type="project" value="InterPro"/>
</dbReference>
<evidence type="ECO:0000256" key="6">
    <source>
        <dbReference type="ARBA" id="ARBA00022729"/>
    </source>
</evidence>
<comment type="subcellular location">
    <subcellularLocation>
        <location evidence="2">Golgi apparatus</location>
        <location evidence="2">trans-Golgi network</location>
    </subcellularLocation>
    <subcellularLocation>
        <location evidence="1">Secreted</location>
        <location evidence="1">Extracellular space</location>
    </subcellularLocation>
</comment>
<feature type="signal peptide" evidence="16">
    <location>
        <begin position="1"/>
        <end position="21"/>
    </location>
</feature>
<keyword evidence="11" id="KW-0333">Golgi apparatus</keyword>
<dbReference type="InterPro" id="IPR036423">
    <property type="entry name" value="SOD-like_Cu/Zn_dom_sf"/>
</dbReference>
<keyword evidence="13" id="KW-0325">Glycoprotein</keyword>
<keyword evidence="7 15" id="KW-0862">Zinc</keyword>
<dbReference type="PANTHER" id="PTHR10003">
    <property type="entry name" value="SUPEROXIDE DISMUTASE CU-ZN -RELATED"/>
    <property type="match status" value="1"/>
</dbReference>
<gene>
    <name evidence="18" type="ORF">GDO81_000229</name>
</gene>
<dbReference type="InterPro" id="IPR018152">
    <property type="entry name" value="SOD_Cu/Zn_BS"/>
</dbReference>
<comment type="cofactor">
    <cofactor evidence="15">
        <name>Cu cation</name>
        <dbReference type="ChEBI" id="CHEBI:23378"/>
    </cofactor>
    <text evidence="15">Binds 1 copper ion per subunit.</text>
</comment>
<evidence type="ECO:0000256" key="15">
    <source>
        <dbReference type="RuleBase" id="RU000393"/>
    </source>
</evidence>
<sequence length="246" mass="27276">MCSAFYLCALFFISFCYGIGAEKGEACQTETLTDMSKKVNELWLTMLHGIPIEKIPDRTIYATCHLQPNPKLAADDLQITGQVLFKQTYPHEKLEAIFNLQGFPVDVNQTMRAMHIHNYGDLSNGCDSTGGHYNPLFKDHPGHPGDFGNFRVRNGKIQLHQTNLEATLFGPYTVLGRSIVVHKSADDLGKGGNQASLENGNAGPRLACCVIGSTTSSSWDKYIQENTSLKSPRLSRRVNNVRKVKN</sequence>
<dbReference type="Proteomes" id="UP000824782">
    <property type="component" value="Unassembled WGS sequence"/>
</dbReference>
<comment type="cofactor">
    <cofactor evidence="15">
        <name>Zn(2+)</name>
        <dbReference type="ChEBI" id="CHEBI:29105"/>
    </cofactor>
    <text evidence="15">Binds 1 zinc ion per subunit.</text>
</comment>
<evidence type="ECO:0000256" key="16">
    <source>
        <dbReference type="SAM" id="SignalP"/>
    </source>
</evidence>
<dbReference type="InterPro" id="IPR001424">
    <property type="entry name" value="SOD_Cu_Zn_dom"/>
</dbReference>
<evidence type="ECO:0000256" key="4">
    <source>
        <dbReference type="ARBA" id="ARBA00022525"/>
    </source>
</evidence>
<keyword evidence="6 16" id="KW-0732">Signal</keyword>
<proteinExistence type="inferred from homology"/>
<evidence type="ECO:0000259" key="17">
    <source>
        <dbReference type="Pfam" id="PF00080"/>
    </source>
</evidence>
<dbReference type="CDD" id="cd00305">
    <property type="entry name" value="Cu-Zn_Superoxide_Dismutase"/>
    <property type="match status" value="1"/>
</dbReference>
<keyword evidence="8" id="KW-0049">Antioxidant</keyword>
<keyword evidence="4" id="KW-0964">Secreted</keyword>
<organism evidence="18 19">
    <name type="scientific">Engystomops pustulosus</name>
    <name type="common">Tungara frog</name>
    <name type="synonym">Physalaemus pustulosus</name>
    <dbReference type="NCBI Taxonomy" id="76066"/>
    <lineage>
        <taxon>Eukaryota</taxon>
        <taxon>Metazoa</taxon>
        <taxon>Chordata</taxon>
        <taxon>Craniata</taxon>
        <taxon>Vertebrata</taxon>
        <taxon>Euteleostomi</taxon>
        <taxon>Amphibia</taxon>
        <taxon>Batrachia</taxon>
        <taxon>Anura</taxon>
        <taxon>Neobatrachia</taxon>
        <taxon>Hyloidea</taxon>
        <taxon>Leptodactylidae</taxon>
        <taxon>Leiuperinae</taxon>
        <taxon>Engystomops</taxon>
    </lineage>
</organism>
<dbReference type="GO" id="GO:0004784">
    <property type="term" value="F:superoxide dismutase activity"/>
    <property type="evidence" value="ECO:0007669"/>
    <property type="project" value="UniProtKB-EC"/>
</dbReference>
<dbReference type="PROSITE" id="PS00087">
    <property type="entry name" value="SOD_CU_ZN_1"/>
    <property type="match status" value="1"/>
</dbReference>
<comment type="caution">
    <text evidence="18">The sequence shown here is derived from an EMBL/GenBank/DDBJ whole genome shotgun (WGS) entry which is preliminary data.</text>
</comment>
<evidence type="ECO:0000256" key="8">
    <source>
        <dbReference type="ARBA" id="ARBA00022862"/>
    </source>
</evidence>
<comment type="function">
    <text evidence="14">Protect the extracellular space from toxic effect of reactive oxygen intermediates by converting superoxide radicals into hydrogen peroxide and oxygen.</text>
</comment>
<dbReference type="EC" id="1.15.1.1" evidence="15"/>
<keyword evidence="10 15" id="KW-0186">Copper</keyword>
<dbReference type="Pfam" id="PF00080">
    <property type="entry name" value="Sod_Cu"/>
    <property type="match status" value="1"/>
</dbReference>
<evidence type="ECO:0000256" key="7">
    <source>
        <dbReference type="ARBA" id="ARBA00022833"/>
    </source>
</evidence>
<reference evidence="18" key="1">
    <citation type="thesis" date="2020" institute="ProQuest LLC" country="789 East Eisenhower Parkway, Ann Arbor, MI, USA">
        <title>Comparative Genomics and Chromosome Evolution.</title>
        <authorList>
            <person name="Mudd A.B."/>
        </authorList>
    </citation>
    <scope>NUCLEOTIDE SEQUENCE</scope>
    <source>
        <strain evidence="18">237g6f4</strain>
        <tissue evidence="18">Blood</tissue>
    </source>
</reference>
<evidence type="ECO:0000256" key="5">
    <source>
        <dbReference type="ARBA" id="ARBA00022723"/>
    </source>
</evidence>
<evidence type="ECO:0000256" key="12">
    <source>
        <dbReference type="ARBA" id="ARBA00023157"/>
    </source>
</evidence>
<evidence type="ECO:0000256" key="14">
    <source>
        <dbReference type="ARBA" id="ARBA00060347"/>
    </source>
</evidence>
<accession>A0AAV7D6J3</accession>
<evidence type="ECO:0000256" key="9">
    <source>
        <dbReference type="ARBA" id="ARBA00023002"/>
    </source>
</evidence>
<evidence type="ECO:0000256" key="1">
    <source>
        <dbReference type="ARBA" id="ARBA00004239"/>
    </source>
</evidence>
<dbReference type="SUPFAM" id="SSF49329">
    <property type="entry name" value="Cu,Zn superoxide dismutase-like"/>
    <property type="match status" value="1"/>
</dbReference>
<dbReference type="Gene3D" id="2.60.40.200">
    <property type="entry name" value="Superoxide dismutase, copper/zinc binding domain"/>
    <property type="match status" value="1"/>
</dbReference>